<dbReference type="Proteomes" id="UP000095287">
    <property type="component" value="Unplaced"/>
</dbReference>
<name>A0A1I8ACV8_9BILA</name>
<evidence type="ECO:0000313" key="2">
    <source>
        <dbReference type="WBParaSite" id="L893_g4463.t1"/>
    </source>
</evidence>
<accession>A0A1I8ACV8</accession>
<dbReference type="WBParaSite" id="L893_g4463.t1">
    <property type="protein sequence ID" value="L893_g4463.t1"/>
    <property type="gene ID" value="L893_g4463"/>
</dbReference>
<sequence length="88" mass="10147">MTYWLTAAYIFIKTDYHFLVYNSAGLLEDLHSDIKDRLTKLDKQATIYYVPKERTPMEKAYGGSALAALWNFYANLRHGINVPANTNK</sequence>
<evidence type="ECO:0000313" key="1">
    <source>
        <dbReference type="Proteomes" id="UP000095287"/>
    </source>
</evidence>
<reference evidence="2" key="1">
    <citation type="submission" date="2016-11" db="UniProtKB">
        <authorList>
            <consortium name="WormBaseParasite"/>
        </authorList>
    </citation>
    <scope>IDENTIFICATION</scope>
</reference>
<keyword evidence="1" id="KW-1185">Reference proteome</keyword>
<dbReference type="AlphaFoldDB" id="A0A1I8ACV8"/>
<protein>
    <submittedName>
        <fullName evidence="2">APG6 domain-containing protein</fullName>
    </submittedName>
</protein>
<proteinExistence type="predicted"/>
<organism evidence="1 2">
    <name type="scientific">Steinernema glaseri</name>
    <dbReference type="NCBI Taxonomy" id="37863"/>
    <lineage>
        <taxon>Eukaryota</taxon>
        <taxon>Metazoa</taxon>
        <taxon>Ecdysozoa</taxon>
        <taxon>Nematoda</taxon>
        <taxon>Chromadorea</taxon>
        <taxon>Rhabditida</taxon>
        <taxon>Tylenchina</taxon>
        <taxon>Panagrolaimomorpha</taxon>
        <taxon>Strongyloidoidea</taxon>
        <taxon>Steinernematidae</taxon>
        <taxon>Steinernema</taxon>
    </lineage>
</organism>